<evidence type="ECO:0000313" key="2">
    <source>
        <dbReference type="EMBL" id="MDR6808833.1"/>
    </source>
</evidence>
<proteinExistence type="predicted"/>
<organism evidence="2 3">
    <name type="scientific">Dyadobacter fermentans</name>
    <dbReference type="NCBI Taxonomy" id="94254"/>
    <lineage>
        <taxon>Bacteria</taxon>
        <taxon>Pseudomonadati</taxon>
        <taxon>Bacteroidota</taxon>
        <taxon>Cytophagia</taxon>
        <taxon>Cytophagales</taxon>
        <taxon>Spirosomataceae</taxon>
        <taxon>Dyadobacter</taxon>
    </lineage>
</organism>
<evidence type="ECO:0000259" key="1">
    <source>
        <dbReference type="Pfam" id="PF26308"/>
    </source>
</evidence>
<reference evidence="2 3" key="1">
    <citation type="submission" date="2023-07" db="EMBL/GenBank/DDBJ databases">
        <title>Sorghum-associated microbial communities from plants grown in Nebraska, USA.</title>
        <authorList>
            <person name="Schachtman D."/>
        </authorList>
    </citation>
    <scope>NUCLEOTIDE SEQUENCE [LARGE SCALE GENOMIC DNA]</scope>
    <source>
        <strain evidence="2 3">BE57</strain>
    </source>
</reference>
<dbReference type="InterPro" id="IPR058684">
    <property type="entry name" value="YopA_M"/>
</dbReference>
<feature type="domain" description="YopA central" evidence="1">
    <location>
        <begin position="123"/>
        <end position="257"/>
    </location>
</feature>
<protein>
    <recommendedName>
        <fullName evidence="1">YopA central domain-containing protein</fullName>
    </recommendedName>
</protein>
<sequence length="453" mass="51614">MKDDTRQPEQLHKKTQVTGQTRIGNSIVIPEINENVQIYEGDFQIIDHTTTLDLKGTIDFQWFPIPRTRFSGNFNPGTNSIALHFHRLKVVIDGQEVGTGTYSDPFNTPLEGYIKNITIGDVSKSVKSVNFSIPNLRKISAETAERDEDGARFHGRKITLEDDDYETTILRLDDKDIDKMEVLAKNGGGYFISYVGECVSKKGTKTYNKINEHFKCLDQFLSFMNGQRTSCIFLKGFKAGKEVWSDYSEKRIDPYIGVSSWASTFDQTSFNLTWKQFKSVWKNNGQLLNYALHWYFESNKNSGLLEGSTILVQAALETICNWLIIEKLGIIRGQEAKNLSAQNKVRILCSTVGLSLDIPTELKNLKNEKKTKTGKEPKFIDGPEALTEIRNALTHGNTQKYSSLTELSLQSIFEAKQLGLWYVEVALLYAFNHRDIYFNRITKKHVLPPYVSR</sequence>
<dbReference type="EMBL" id="JAVDTI010000007">
    <property type="protein sequence ID" value="MDR6808833.1"/>
    <property type="molecule type" value="Genomic_DNA"/>
</dbReference>
<dbReference type="RefSeq" id="WP_309991308.1">
    <property type="nucleotide sequence ID" value="NZ_JAVDTI010000007.1"/>
</dbReference>
<dbReference type="Proteomes" id="UP001264980">
    <property type="component" value="Unassembled WGS sequence"/>
</dbReference>
<name>A0ABU1R601_9BACT</name>
<keyword evidence="3" id="KW-1185">Reference proteome</keyword>
<evidence type="ECO:0000313" key="3">
    <source>
        <dbReference type="Proteomes" id="UP001264980"/>
    </source>
</evidence>
<gene>
    <name evidence="2" type="ORF">J2W84_005897</name>
</gene>
<dbReference type="Pfam" id="PF26308">
    <property type="entry name" value="YopA_M"/>
    <property type="match status" value="1"/>
</dbReference>
<comment type="caution">
    <text evidence="2">The sequence shown here is derived from an EMBL/GenBank/DDBJ whole genome shotgun (WGS) entry which is preliminary data.</text>
</comment>
<accession>A0ABU1R601</accession>